<feature type="transmembrane region" description="Helical" evidence="6">
    <location>
        <begin position="154"/>
        <end position="181"/>
    </location>
</feature>
<keyword evidence="3 6" id="KW-0812">Transmembrane</keyword>
<feature type="domain" description="EamA" evidence="7">
    <location>
        <begin position="13"/>
        <end position="147"/>
    </location>
</feature>
<dbReference type="OrthoDB" id="9804865at2"/>
<evidence type="ECO:0000256" key="5">
    <source>
        <dbReference type="ARBA" id="ARBA00023136"/>
    </source>
</evidence>
<dbReference type="HOGENOM" id="CLU_033863_21_3_0"/>
<keyword evidence="9" id="KW-1185">Reference proteome</keyword>
<dbReference type="PANTHER" id="PTHR42920">
    <property type="entry name" value="OS03G0707200 PROTEIN-RELATED"/>
    <property type="match status" value="1"/>
</dbReference>
<dbReference type="RefSeq" id="WP_014264539.1">
    <property type="nucleotide sequence ID" value="NC_016631.1"/>
</dbReference>
<feature type="transmembrane region" description="Helical" evidence="6">
    <location>
        <begin position="223"/>
        <end position="241"/>
    </location>
</feature>
<feature type="transmembrane region" description="Helical" evidence="6">
    <location>
        <begin position="100"/>
        <end position="117"/>
    </location>
</feature>
<gene>
    <name evidence="8" type="ordered locus">AciX8_1316</name>
</gene>
<feature type="transmembrane region" description="Helical" evidence="6">
    <location>
        <begin position="129"/>
        <end position="148"/>
    </location>
</feature>
<evidence type="ECO:0000256" key="6">
    <source>
        <dbReference type="SAM" id="Phobius"/>
    </source>
</evidence>
<dbReference type="SUPFAM" id="SSF103481">
    <property type="entry name" value="Multidrug resistance efflux transporter EmrE"/>
    <property type="match status" value="2"/>
</dbReference>
<evidence type="ECO:0000256" key="4">
    <source>
        <dbReference type="ARBA" id="ARBA00022989"/>
    </source>
</evidence>
<protein>
    <recommendedName>
        <fullName evidence="7">EamA domain-containing protein</fullName>
    </recommendedName>
</protein>
<feature type="transmembrane region" description="Helical" evidence="6">
    <location>
        <begin position="193"/>
        <end position="211"/>
    </location>
</feature>
<dbReference type="AlphaFoldDB" id="G8NZ07"/>
<accession>G8NZ07</accession>
<organism evidence="8 9">
    <name type="scientific">Granulicella mallensis (strain ATCC BAA-1857 / DSM 23137 / MP5ACTX8)</name>
    <dbReference type="NCBI Taxonomy" id="682795"/>
    <lineage>
        <taxon>Bacteria</taxon>
        <taxon>Pseudomonadati</taxon>
        <taxon>Acidobacteriota</taxon>
        <taxon>Terriglobia</taxon>
        <taxon>Terriglobales</taxon>
        <taxon>Acidobacteriaceae</taxon>
        <taxon>Granulicella</taxon>
    </lineage>
</organism>
<feature type="transmembrane region" description="Helical" evidence="6">
    <location>
        <begin position="279"/>
        <end position="298"/>
    </location>
</feature>
<dbReference type="InterPro" id="IPR051258">
    <property type="entry name" value="Diverse_Substrate_Transporter"/>
</dbReference>
<dbReference type="InterPro" id="IPR000620">
    <property type="entry name" value="EamA_dom"/>
</dbReference>
<dbReference type="Pfam" id="PF00892">
    <property type="entry name" value="EamA"/>
    <property type="match status" value="2"/>
</dbReference>
<dbReference type="Gene3D" id="1.10.3730.20">
    <property type="match status" value="1"/>
</dbReference>
<dbReference type="InterPro" id="IPR037185">
    <property type="entry name" value="EmrE-like"/>
</dbReference>
<feature type="transmembrane region" description="Helical" evidence="6">
    <location>
        <begin position="41"/>
        <end position="59"/>
    </location>
</feature>
<dbReference type="PANTHER" id="PTHR42920:SF5">
    <property type="entry name" value="EAMA DOMAIN-CONTAINING PROTEIN"/>
    <property type="match status" value="1"/>
</dbReference>
<evidence type="ECO:0000256" key="2">
    <source>
        <dbReference type="ARBA" id="ARBA00022475"/>
    </source>
</evidence>
<dbReference type="KEGG" id="gma:AciX8_1316"/>
<keyword evidence="5 6" id="KW-0472">Membrane</keyword>
<dbReference type="Proteomes" id="UP000007113">
    <property type="component" value="Chromosome"/>
</dbReference>
<reference evidence="8 9" key="1">
    <citation type="submission" date="2011-11" db="EMBL/GenBank/DDBJ databases">
        <title>Complete sequence of Granulicella mallensis MP5ACTX8.</title>
        <authorList>
            <consortium name="US DOE Joint Genome Institute"/>
            <person name="Lucas S."/>
            <person name="Copeland A."/>
            <person name="Lapidus A."/>
            <person name="Cheng J.-F."/>
            <person name="Goodwin L."/>
            <person name="Pitluck S."/>
            <person name="Peters L."/>
            <person name="Lu M."/>
            <person name="Detter J.C."/>
            <person name="Han C."/>
            <person name="Tapia R."/>
            <person name="Land M."/>
            <person name="Hauser L."/>
            <person name="Kyrpides N."/>
            <person name="Ivanova N."/>
            <person name="Mikhailova N."/>
            <person name="Pagani I."/>
            <person name="Rawat S."/>
            <person name="Mannisto M."/>
            <person name="Haggblom M."/>
            <person name="Woyke T."/>
        </authorList>
    </citation>
    <scope>NUCLEOTIDE SEQUENCE [LARGE SCALE GENOMIC DNA]</scope>
    <source>
        <strain evidence="9">ATCC BAA-1857 / DSM 23137 / MP5ACTX8</strain>
    </source>
</reference>
<feature type="transmembrane region" description="Helical" evidence="6">
    <location>
        <begin position="71"/>
        <end position="88"/>
    </location>
</feature>
<comment type="subcellular location">
    <subcellularLocation>
        <location evidence="1">Cell membrane</location>
        <topology evidence="1">Multi-pass membrane protein</topology>
    </subcellularLocation>
</comment>
<dbReference type="EMBL" id="CP003130">
    <property type="protein sequence ID" value="AEU35659.1"/>
    <property type="molecule type" value="Genomic_DNA"/>
</dbReference>
<evidence type="ECO:0000313" key="8">
    <source>
        <dbReference type="EMBL" id="AEU35659.1"/>
    </source>
</evidence>
<evidence type="ECO:0000313" key="9">
    <source>
        <dbReference type="Proteomes" id="UP000007113"/>
    </source>
</evidence>
<evidence type="ECO:0000256" key="1">
    <source>
        <dbReference type="ARBA" id="ARBA00004651"/>
    </source>
</evidence>
<dbReference type="eggNOG" id="COG0697">
    <property type="taxonomic scope" value="Bacteria"/>
</dbReference>
<keyword evidence="4 6" id="KW-1133">Transmembrane helix</keyword>
<evidence type="ECO:0000259" key="7">
    <source>
        <dbReference type="Pfam" id="PF00892"/>
    </source>
</evidence>
<proteinExistence type="predicted"/>
<feature type="domain" description="EamA" evidence="7">
    <location>
        <begin position="162"/>
        <end position="293"/>
    </location>
</feature>
<keyword evidence="2" id="KW-1003">Cell membrane</keyword>
<name>G8NZ07_GRAMM</name>
<sequence precursor="true">MPNQTKRSHTLTAHLLLIAVTLVWGATFPLVKSALLDVSPLLFNLLRMTLAFLILAALNGRSLRGLSRKDLRFGAVAGLFLGLGYQFQTAGLARTSASKSAFITGLVVVFVPLLGMIPRVRAAGAVKPGLYTFIGAFAAFAGLVLLTTPPGSGAALLVGLGLGEWLTLACAVAFAAHLLTLAHAATNVSARRLGTLQIGFAAFVLLITLPLGGHPAFHLTSRAVLALAVTAILATAAAFTIQSWAQQHLPASHTALIFTLEPVFAWLTSLIFLHEHLGARALCGAALILAGILAAEFGPTLRQSRVS</sequence>
<feature type="transmembrane region" description="Helical" evidence="6">
    <location>
        <begin position="253"/>
        <end position="273"/>
    </location>
</feature>
<dbReference type="STRING" id="682795.AciX8_1316"/>
<evidence type="ECO:0000256" key="3">
    <source>
        <dbReference type="ARBA" id="ARBA00022692"/>
    </source>
</evidence>
<dbReference type="GO" id="GO:0005886">
    <property type="term" value="C:plasma membrane"/>
    <property type="evidence" value="ECO:0007669"/>
    <property type="project" value="UniProtKB-SubCell"/>
</dbReference>